<evidence type="ECO:0000259" key="14">
    <source>
        <dbReference type="PROSITE" id="PS50067"/>
    </source>
</evidence>
<feature type="coiled-coil region" evidence="12">
    <location>
        <begin position="475"/>
        <end position="509"/>
    </location>
</feature>
<comment type="similarity">
    <text evidence="10">Belongs to the TRAFAC class myosin-kinesin ATPase superfamily. Kinesin family. KIN-5/BimC subfamily.</text>
</comment>
<dbReference type="PRINTS" id="PR00380">
    <property type="entry name" value="KINESINHEAVY"/>
</dbReference>
<dbReference type="InterPro" id="IPR027417">
    <property type="entry name" value="P-loop_NTPase"/>
</dbReference>
<dbReference type="InParanoid" id="A0A024G8X8"/>
<dbReference type="GO" id="GO:0008017">
    <property type="term" value="F:microtubule binding"/>
    <property type="evidence" value="ECO:0007669"/>
    <property type="project" value="InterPro"/>
</dbReference>
<keyword evidence="7 11" id="KW-0505">Motor protein</keyword>
<dbReference type="PROSITE" id="PS50067">
    <property type="entry name" value="KINESIN_MOTOR_2"/>
    <property type="match status" value="1"/>
</dbReference>
<evidence type="ECO:0000256" key="10">
    <source>
        <dbReference type="ARBA" id="ARBA00034704"/>
    </source>
</evidence>
<reference evidence="15 16" key="1">
    <citation type="submission" date="2012-05" db="EMBL/GenBank/DDBJ databases">
        <title>Recombination and specialization in a pathogen metapopulation.</title>
        <authorList>
            <person name="Gardiner A."/>
            <person name="Kemen E."/>
            <person name="Schultz-Larsen T."/>
            <person name="MacLean D."/>
            <person name="Van Oosterhout C."/>
            <person name="Jones J.D.G."/>
        </authorList>
    </citation>
    <scope>NUCLEOTIDE SEQUENCE [LARGE SCALE GENOMIC DNA]</scope>
    <source>
        <strain evidence="15 16">Ac Nc2</strain>
    </source>
</reference>
<dbReference type="Pfam" id="PF00225">
    <property type="entry name" value="Kinesin"/>
    <property type="match status" value="1"/>
</dbReference>
<evidence type="ECO:0000256" key="13">
    <source>
        <dbReference type="SAM" id="MobiDB-lite"/>
    </source>
</evidence>
<dbReference type="SMART" id="SM00129">
    <property type="entry name" value="KISc"/>
    <property type="match status" value="1"/>
</dbReference>
<dbReference type="PANTHER" id="PTHR37739">
    <property type="entry name" value="KINESIN-LIKE PROTEIN KIN-12D"/>
    <property type="match status" value="1"/>
</dbReference>
<evidence type="ECO:0000256" key="4">
    <source>
        <dbReference type="ARBA" id="ARBA00022741"/>
    </source>
</evidence>
<gene>
    <name evidence="15" type="ORF">BN9_035610</name>
</gene>
<evidence type="ECO:0000256" key="2">
    <source>
        <dbReference type="ARBA" id="ARBA00022490"/>
    </source>
</evidence>
<keyword evidence="8" id="KW-0206">Cytoskeleton</keyword>
<evidence type="ECO:0000256" key="12">
    <source>
        <dbReference type="SAM" id="Coils"/>
    </source>
</evidence>
<organism evidence="15 16">
    <name type="scientific">Albugo candida</name>
    <dbReference type="NCBI Taxonomy" id="65357"/>
    <lineage>
        <taxon>Eukaryota</taxon>
        <taxon>Sar</taxon>
        <taxon>Stramenopiles</taxon>
        <taxon>Oomycota</taxon>
        <taxon>Peronosporomycetes</taxon>
        <taxon>Albuginales</taxon>
        <taxon>Albuginaceae</taxon>
        <taxon>Albugo</taxon>
    </lineage>
</organism>
<dbReference type="GO" id="GO:0007018">
    <property type="term" value="P:microtubule-based movement"/>
    <property type="evidence" value="ECO:0007669"/>
    <property type="project" value="InterPro"/>
</dbReference>
<feature type="coiled-coil region" evidence="12">
    <location>
        <begin position="1290"/>
        <end position="1412"/>
    </location>
</feature>
<dbReference type="InterPro" id="IPR019821">
    <property type="entry name" value="Kinesin_motor_CS"/>
</dbReference>
<dbReference type="Gene3D" id="3.40.850.10">
    <property type="entry name" value="Kinesin motor domain"/>
    <property type="match status" value="1"/>
</dbReference>
<evidence type="ECO:0000313" key="15">
    <source>
        <dbReference type="EMBL" id="CCI42777.1"/>
    </source>
</evidence>
<keyword evidence="4 11" id="KW-0547">Nucleotide-binding</keyword>
<feature type="region of interest" description="Disordered" evidence="13">
    <location>
        <begin position="1538"/>
        <end position="1583"/>
    </location>
</feature>
<feature type="compositionally biased region" description="Low complexity" evidence="13">
    <location>
        <begin position="1696"/>
        <end position="1706"/>
    </location>
</feature>
<dbReference type="GO" id="GO:0005524">
    <property type="term" value="F:ATP binding"/>
    <property type="evidence" value="ECO:0007669"/>
    <property type="project" value="UniProtKB-UniRule"/>
</dbReference>
<dbReference type="InterPro" id="IPR044986">
    <property type="entry name" value="KIF15/KIN-12"/>
</dbReference>
<sequence>METNNENVKVFCRIRPPVEHEKCKSGSSSIFSISSPFSSRKCISVPKTHGASKTINVHLKSTPQTPKSFTFDRVFDEESSQDDVFQIVGVPLTRACLAGYNGTIFAYGQTGSGKTFTMQGPENSLWMESHSGSVVKSSTLRGVVPRVFEYLFDEKSLLDSTKSEQPNDTVEMDSFTERIEHKFTCSFLEIYNERVFDLLDPRGNSGASNDFGGLQLRENGRRGVFVEGLIESVVENAQQATALMKLGAQNRHVGQTLMNRESSRSHSVFILQIQTKQIKRDGITRMRTSRFNLVDLAGSERQRSTEASGDRLKEAGSINKSLSALGNVIMGLVDKSAGKNRHVHYRDSKLTFLLKDSLGGNSKTFMVATVSPSSESAHETLSTLKFAQRAKSIRNEAVINEATTGNVTVLQQEIQRLKLQLQSHQGRGNEMCREVEKSEMHAPSMQSSLALKAPDDHSAIEASSNTRLCELECTLAQLSDQYIDLQKAHERLKEGKARTENLMTSMEQKISHQRFLLRLLKHSGNDKKNSPQGSNVRDSIDAELNYTPTVDAVQWRNKYEELEEAYVQLLEQSDDQHTVDGTLGGSYNHRELIDEFEKLSKMYVSLSCQLSRIISDKQELQNVLRGMRETEETVECTHESCKQSLEKKLADQASDFGCRLAQAKKLQEIVEQKAAATSMDLLQSKQKEMALTAQLFEVQRVCQEAQFCLKEETRSRETLANLLLTEKMEKDMLEGKIQRLCGLELEWEIRFAKQRVLNQLMDKANERRSNEMAVREQVGQQEVQHLQNTLHSMSMELQSSATSLESLTESNCQILSDFEISQKRNTVLMEENAKLTQHIDQNKSLMSQMDSEHELMTAHQRKRIKHFKALIERKNKHISAVNKQLDRAFGVRSSLRARLHEVELMSKEENTALHIKHRILMKQLLFAEDLLQSKDRDLLDARNESDARLRESEALKYEIEDARSRMASVLLTREEELARHQHAYDLLLERSKKSQEAQKQAELSNAKLINEMNRIRNQLSEIRTNFAAEKSEIDHKLCDMKLLFEHSTGFMTQTTANLECERCNLDNIGFKMSSFEMYVGRIEERHRALAGRISQMQATLCATQNQSASLNVSYVKAQERIEEMEILISNLSDEKNHLADKLHAQKAHEDLILNEKNRALFNMESELKDSQLRTEQMNRRLIEVESSLTQSTLRADQLDSDNAILKDTSSRMTEQYKALCLTQLDMKKRLVIMEEEQRRIEEAHHLAHEDIDGHKYRYLQLRLEHINLENVAICREKKLHEMEISYLAEVKQLREGIESLERSLAKYRTNYENLICEKKREIDQVSLQVEDMESKLYDSLQKQRTKETEYKDRKERLERELSATLKTCDEQKNHISLLLVKCATVDESSRALRRLGMELNNCEMKVEECNQKRCEVEVARTCALGLLHAEENRAKLATEDMVAHRLEITALNDKVNGLNASFKSTLDNNGTLQKTIETLGNRNEYLEQTIIKLKQEQSTHREISAYRNIESLQLTVEDLLSRLMCAPSNDMTVFRNQLPKTNKSEVNVPKQRRGQRLELKHEKRQSKSDTIPSDASSKGKAMSSLRMENAALLKEKNRWKQEAQALTNKLKDLAKETDQLVSHHNKRQKIQHHIKVKEENNRLQDVIRTLTEDKYKLQCNLQKLQSTFDKQMCSNTSERGKENTLFDQNTSRKASSDNSTVSSCDSGLEDRASVRLTKKTKRV</sequence>
<feature type="region of interest" description="Disordered" evidence="13">
    <location>
        <begin position="1673"/>
        <end position="1708"/>
    </location>
</feature>
<name>A0A024G8X8_9STRA</name>
<evidence type="ECO:0000256" key="7">
    <source>
        <dbReference type="ARBA" id="ARBA00023175"/>
    </source>
</evidence>
<dbReference type="STRING" id="65357.A0A024G8X8"/>
<keyword evidence="6 12" id="KW-0175">Coiled coil</keyword>
<dbReference type="InterPro" id="IPR036961">
    <property type="entry name" value="Kinesin_motor_dom_sf"/>
</dbReference>
<keyword evidence="5 11" id="KW-0067">ATP-binding</keyword>
<comment type="caution">
    <text evidence="15">The sequence shown here is derived from an EMBL/GenBank/DDBJ whole genome shotgun (WGS) entry which is preliminary data.</text>
</comment>
<comment type="similarity">
    <text evidence="9">Belongs to the TRAFAC class myosin-kinesin ATPase superfamily. Kinesin family. KIN-12 subfamily.</text>
</comment>
<dbReference type="SUPFAM" id="SSF52540">
    <property type="entry name" value="P-loop containing nucleoside triphosphate hydrolases"/>
    <property type="match status" value="1"/>
</dbReference>
<protein>
    <recommendedName>
        <fullName evidence="14">Kinesin motor domain-containing protein</fullName>
    </recommendedName>
</protein>
<evidence type="ECO:0000256" key="11">
    <source>
        <dbReference type="PROSITE-ProRule" id="PRU00283"/>
    </source>
</evidence>
<dbReference type="GO" id="GO:0007010">
    <property type="term" value="P:cytoskeleton organization"/>
    <property type="evidence" value="ECO:0007669"/>
    <property type="project" value="UniProtKB-ARBA"/>
</dbReference>
<evidence type="ECO:0000256" key="8">
    <source>
        <dbReference type="ARBA" id="ARBA00023212"/>
    </source>
</evidence>
<dbReference type="EMBL" id="CAIX01000039">
    <property type="protein sequence ID" value="CCI42777.1"/>
    <property type="molecule type" value="Genomic_DNA"/>
</dbReference>
<feature type="coiled-coil region" evidence="12">
    <location>
        <begin position="400"/>
        <end position="427"/>
    </location>
</feature>
<dbReference type="InterPro" id="IPR001752">
    <property type="entry name" value="Kinesin_motor_dom"/>
</dbReference>
<evidence type="ECO:0000256" key="3">
    <source>
        <dbReference type="ARBA" id="ARBA00022701"/>
    </source>
</evidence>
<evidence type="ECO:0000256" key="1">
    <source>
        <dbReference type="ARBA" id="ARBA00004245"/>
    </source>
</evidence>
<evidence type="ECO:0000256" key="9">
    <source>
        <dbReference type="ARBA" id="ARBA00034488"/>
    </source>
</evidence>
<feature type="coiled-coil region" evidence="12">
    <location>
        <begin position="1114"/>
        <end position="1173"/>
    </location>
</feature>
<dbReference type="PANTHER" id="PTHR37739:SF8">
    <property type="entry name" value="KINESIN-LIKE PROTEIN KIN-12D"/>
    <property type="match status" value="1"/>
</dbReference>
<feature type="domain" description="Kinesin motor" evidence="14">
    <location>
        <begin position="7"/>
        <end position="393"/>
    </location>
</feature>
<evidence type="ECO:0000256" key="5">
    <source>
        <dbReference type="ARBA" id="ARBA00022840"/>
    </source>
</evidence>
<feature type="compositionally biased region" description="Basic and acidic residues" evidence="13">
    <location>
        <begin position="1555"/>
        <end position="1567"/>
    </location>
</feature>
<dbReference type="Proteomes" id="UP000053237">
    <property type="component" value="Unassembled WGS sequence"/>
</dbReference>
<proteinExistence type="inferred from homology"/>
<evidence type="ECO:0000313" key="16">
    <source>
        <dbReference type="Proteomes" id="UP000053237"/>
    </source>
</evidence>
<feature type="coiled-coil region" evidence="12">
    <location>
        <begin position="998"/>
        <end position="1032"/>
    </location>
</feature>
<evidence type="ECO:0000256" key="6">
    <source>
        <dbReference type="ARBA" id="ARBA00023054"/>
    </source>
</evidence>
<comment type="subcellular location">
    <subcellularLocation>
        <location evidence="1">Cytoplasm</location>
        <location evidence="1">Cytoskeleton</location>
    </subcellularLocation>
</comment>
<dbReference type="OrthoDB" id="167635at2759"/>
<dbReference type="GO" id="GO:0005874">
    <property type="term" value="C:microtubule"/>
    <property type="evidence" value="ECO:0007669"/>
    <property type="project" value="UniProtKB-KW"/>
</dbReference>
<dbReference type="GO" id="GO:0003777">
    <property type="term" value="F:microtubule motor activity"/>
    <property type="evidence" value="ECO:0007669"/>
    <property type="project" value="InterPro"/>
</dbReference>
<accession>A0A024G8X8</accession>
<dbReference type="FunFam" id="3.40.850.10:FF:000019">
    <property type="entry name" value="Kinesin-like protein KIN-5D"/>
    <property type="match status" value="1"/>
</dbReference>
<dbReference type="PROSITE" id="PS00411">
    <property type="entry name" value="KINESIN_MOTOR_1"/>
    <property type="match status" value="1"/>
</dbReference>
<feature type="binding site" evidence="11">
    <location>
        <begin position="108"/>
        <end position="115"/>
    </location>
    <ligand>
        <name>ATP</name>
        <dbReference type="ChEBI" id="CHEBI:30616"/>
    </ligand>
</feature>
<keyword evidence="16" id="KW-1185">Reference proteome</keyword>
<keyword evidence="2" id="KW-0963">Cytoplasm</keyword>
<keyword evidence="3" id="KW-0493">Microtubule</keyword>